<feature type="domain" description="SANT" evidence="6">
    <location>
        <begin position="472"/>
        <end position="523"/>
    </location>
</feature>
<accession>A0A915DDY8</accession>
<keyword evidence="3" id="KW-0804">Transcription</keyword>
<dbReference type="PANTHER" id="PTHR16089">
    <property type="entry name" value="REST COREPRESSOR COREST PROTEIN-RELATED"/>
    <property type="match status" value="1"/>
</dbReference>
<proteinExistence type="predicted"/>
<dbReference type="GO" id="GO:0005667">
    <property type="term" value="C:transcription regulator complex"/>
    <property type="evidence" value="ECO:0007669"/>
    <property type="project" value="TreeGrafter"/>
</dbReference>
<feature type="region of interest" description="Disordered" evidence="5">
    <location>
        <begin position="547"/>
        <end position="576"/>
    </location>
</feature>
<evidence type="ECO:0000259" key="6">
    <source>
        <dbReference type="PROSITE" id="PS51293"/>
    </source>
</evidence>
<evidence type="ECO:0000256" key="2">
    <source>
        <dbReference type="ARBA" id="ARBA00023015"/>
    </source>
</evidence>
<keyword evidence="7" id="KW-1185">Reference proteome</keyword>
<dbReference type="InterPro" id="IPR009057">
    <property type="entry name" value="Homeodomain-like_sf"/>
</dbReference>
<dbReference type="CDD" id="cd00167">
    <property type="entry name" value="SANT"/>
    <property type="match status" value="1"/>
</dbReference>
<feature type="compositionally biased region" description="Basic and acidic residues" evidence="5">
    <location>
        <begin position="155"/>
        <end position="164"/>
    </location>
</feature>
<reference evidence="8" key="1">
    <citation type="submission" date="2022-11" db="UniProtKB">
        <authorList>
            <consortium name="WormBaseParasite"/>
        </authorList>
    </citation>
    <scope>IDENTIFICATION</scope>
</reference>
<dbReference type="SUPFAM" id="SSF46689">
    <property type="entry name" value="Homeodomain-like"/>
    <property type="match status" value="2"/>
</dbReference>
<feature type="region of interest" description="Disordered" evidence="5">
    <location>
        <begin position="152"/>
        <end position="177"/>
    </location>
</feature>
<name>A0A915DDY8_9BILA</name>
<feature type="domain" description="SANT" evidence="6">
    <location>
        <begin position="309"/>
        <end position="353"/>
    </location>
</feature>
<evidence type="ECO:0000256" key="5">
    <source>
        <dbReference type="SAM" id="MobiDB-lite"/>
    </source>
</evidence>
<keyword evidence="4" id="KW-0539">Nucleus</keyword>
<dbReference type="WBParaSite" id="jg18216">
    <property type="protein sequence ID" value="jg18216"/>
    <property type="gene ID" value="jg18216"/>
</dbReference>
<dbReference type="InterPro" id="IPR017884">
    <property type="entry name" value="SANT_dom"/>
</dbReference>
<sequence>MSRPDDTADSSQVKKIVVTPTRNAGQEARHRKYVNILPRRSSDSKAAAIQSPPVISEAKNPFRPSASFVGVFSSPIMEQKFEEEEECLPIEHKRLDATFSPLRVEEEIRSDLNILLESEELNIKKDNQPEHKQRSTQIKEIVSPKFVEPASKQVIEPRKSRDKSAASSAAEEAVRRSKRKINPPSFFVTAVSKKTDQEVVGDKIDEHQLLPNKSMSILGSAGKRVIQVGPSYQVDIPCSAQFVATTDASSVLEADKDECLWKSDPDSVNDAKVLDDYITVARRHQNLQADEAMEALYRNDYSITETLNQEIEVFNKQLTRGGKRFHLIAKHLPNKSLANVVEYYYKMKPTRCFLASSAFMTCPFIQSNNVLDPPSIPRSECQNCINDIGRKFRNTAMKADNRGKKRVLPACPACDLYSKLTKRYRPFTTPFNGKTKKADLPTKTECLTEKGNCQLSDTHPHCFFIPRLASLIRGVEWSESEISTCVKGFRKHGNNFKAISSELVGKDAYDVADFYTSHQLTYRLDFMISLFERDSITSAAPISRVKRRNKGAENKGSKKLRPQYAEDLEEEENTDKSKDVVIKTKMRANGCLKSSVVTRNQRKQRHTAPTLNWLLRPVKWLQTRQFKEFKKIL</sequence>
<dbReference type="AlphaFoldDB" id="A0A915DDY8"/>
<dbReference type="GO" id="GO:0000118">
    <property type="term" value="C:histone deacetylase complex"/>
    <property type="evidence" value="ECO:0007669"/>
    <property type="project" value="TreeGrafter"/>
</dbReference>
<evidence type="ECO:0000313" key="8">
    <source>
        <dbReference type="WBParaSite" id="jg18216"/>
    </source>
</evidence>
<evidence type="ECO:0000313" key="7">
    <source>
        <dbReference type="Proteomes" id="UP000887574"/>
    </source>
</evidence>
<feature type="region of interest" description="Disordered" evidence="5">
    <location>
        <begin position="37"/>
        <end position="60"/>
    </location>
</feature>
<dbReference type="SMART" id="SM00717">
    <property type="entry name" value="SANT"/>
    <property type="match status" value="2"/>
</dbReference>
<dbReference type="Gene3D" id="1.20.58.1880">
    <property type="match status" value="1"/>
</dbReference>
<dbReference type="Pfam" id="PF01448">
    <property type="entry name" value="ELM2"/>
    <property type="match status" value="1"/>
</dbReference>
<organism evidence="7 8">
    <name type="scientific">Ditylenchus dipsaci</name>
    <dbReference type="NCBI Taxonomy" id="166011"/>
    <lineage>
        <taxon>Eukaryota</taxon>
        <taxon>Metazoa</taxon>
        <taxon>Ecdysozoa</taxon>
        <taxon>Nematoda</taxon>
        <taxon>Chromadorea</taxon>
        <taxon>Rhabditida</taxon>
        <taxon>Tylenchina</taxon>
        <taxon>Tylenchomorpha</taxon>
        <taxon>Sphaerularioidea</taxon>
        <taxon>Anguinidae</taxon>
        <taxon>Anguininae</taxon>
        <taxon>Ditylenchus</taxon>
    </lineage>
</organism>
<dbReference type="Pfam" id="PF00249">
    <property type="entry name" value="Myb_DNA-binding"/>
    <property type="match status" value="1"/>
</dbReference>
<keyword evidence="2" id="KW-0805">Transcription regulation</keyword>
<comment type="subcellular location">
    <subcellularLocation>
        <location evidence="1">Nucleus</location>
    </subcellularLocation>
</comment>
<dbReference type="GO" id="GO:0006357">
    <property type="term" value="P:regulation of transcription by RNA polymerase II"/>
    <property type="evidence" value="ECO:0007669"/>
    <property type="project" value="TreeGrafter"/>
</dbReference>
<dbReference type="GO" id="GO:0003714">
    <property type="term" value="F:transcription corepressor activity"/>
    <property type="evidence" value="ECO:0007669"/>
    <property type="project" value="TreeGrafter"/>
</dbReference>
<protein>
    <submittedName>
        <fullName evidence="8">SANT domain-containing protein</fullName>
    </submittedName>
</protein>
<dbReference type="PANTHER" id="PTHR16089:SF28">
    <property type="entry name" value="REST COREPRESSOR"/>
    <property type="match status" value="1"/>
</dbReference>
<evidence type="ECO:0000256" key="1">
    <source>
        <dbReference type="ARBA" id="ARBA00004123"/>
    </source>
</evidence>
<dbReference type="PROSITE" id="PS51293">
    <property type="entry name" value="SANT"/>
    <property type="match status" value="2"/>
</dbReference>
<dbReference type="InterPro" id="IPR000949">
    <property type="entry name" value="ELM2_dom"/>
</dbReference>
<evidence type="ECO:0000256" key="4">
    <source>
        <dbReference type="ARBA" id="ARBA00023242"/>
    </source>
</evidence>
<dbReference type="Proteomes" id="UP000887574">
    <property type="component" value="Unplaced"/>
</dbReference>
<dbReference type="SMART" id="SM01189">
    <property type="entry name" value="ELM2"/>
    <property type="match status" value="1"/>
</dbReference>
<dbReference type="Gene3D" id="1.10.10.60">
    <property type="entry name" value="Homeodomain-like"/>
    <property type="match status" value="1"/>
</dbReference>
<evidence type="ECO:0000256" key="3">
    <source>
        <dbReference type="ARBA" id="ARBA00023163"/>
    </source>
</evidence>
<dbReference type="InterPro" id="IPR051066">
    <property type="entry name" value="Trans_reg/Corepressor"/>
</dbReference>
<dbReference type="InterPro" id="IPR001005">
    <property type="entry name" value="SANT/Myb"/>
</dbReference>